<dbReference type="RefSeq" id="WP_184088981.1">
    <property type="nucleotide sequence ID" value="NZ_AP023367.1"/>
</dbReference>
<name>A0A6S6R0K2_9FIRM</name>
<dbReference type="SUPFAM" id="SSF51735">
    <property type="entry name" value="NAD(P)-binding Rossmann-fold domains"/>
    <property type="match status" value="1"/>
</dbReference>
<dbReference type="KEGG" id="acel:acsn021_24180"/>
<gene>
    <name evidence="1" type="ORF">acsn021_24180</name>
</gene>
<reference evidence="1 2" key="1">
    <citation type="journal article" date="2016" name="Int. J. Syst. Evol. Microbiol.">
        <title>Descriptions of Anaerotaenia torta gen. nov., sp. nov. and Anaerocolumna cellulosilytica gen. nov., sp. nov. isolated from a methanogenic reactor of cattle waste.</title>
        <authorList>
            <person name="Uek A."/>
            <person name="Ohtaki Y."/>
            <person name="Kaku N."/>
            <person name="Ueki K."/>
        </authorList>
    </citation>
    <scope>NUCLEOTIDE SEQUENCE [LARGE SCALE GENOMIC DNA]</scope>
    <source>
        <strain evidence="1 2">SN021</strain>
    </source>
</reference>
<evidence type="ECO:0000313" key="1">
    <source>
        <dbReference type="EMBL" id="BCJ94849.1"/>
    </source>
</evidence>
<organism evidence="1 2">
    <name type="scientific">Anaerocolumna cellulosilytica</name>
    <dbReference type="NCBI Taxonomy" id="433286"/>
    <lineage>
        <taxon>Bacteria</taxon>
        <taxon>Bacillati</taxon>
        <taxon>Bacillota</taxon>
        <taxon>Clostridia</taxon>
        <taxon>Lachnospirales</taxon>
        <taxon>Lachnospiraceae</taxon>
        <taxon>Anaerocolumna</taxon>
    </lineage>
</organism>
<dbReference type="PANTHER" id="PTHR48079:SF6">
    <property type="entry name" value="NAD(P)-BINDING DOMAIN-CONTAINING PROTEIN-RELATED"/>
    <property type="match status" value="1"/>
</dbReference>
<dbReference type="InterPro" id="IPR001509">
    <property type="entry name" value="Epimerase_deHydtase"/>
</dbReference>
<dbReference type="GO" id="GO:0004029">
    <property type="term" value="F:aldehyde dehydrogenase (NAD+) activity"/>
    <property type="evidence" value="ECO:0007669"/>
    <property type="project" value="TreeGrafter"/>
</dbReference>
<keyword evidence="2" id="KW-1185">Reference proteome</keyword>
<dbReference type="Gene3D" id="3.40.50.720">
    <property type="entry name" value="NAD(P)-binding Rossmann-like Domain"/>
    <property type="match status" value="1"/>
</dbReference>
<dbReference type="GO" id="GO:0005737">
    <property type="term" value="C:cytoplasm"/>
    <property type="evidence" value="ECO:0007669"/>
    <property type="project" value="TreeGrafter"/>
</dbReference>
<dbReference type="Proteomes" id="UP000515561">
    <property type="component" value="Chromosome"/>
</dbReference>
<sequence>MILVTGCTGYLGSRLVTQLLNEGKKVRGLTLRSEYQKAEILKEKGMEVFIGDLLIPETLKGIGKDVKIVYHMAGLHSSVDKMERLYVNGTEALIDSIKASNLEAFIMASNGAVYGDCGDTLLEETYCVEPEHPFGKITMKAEKLLLKRFRDSMFPSVILRIGEVYGTDEYNPFKTVNSRLKILGNGSNYISKVFCDDVIKILVLAPGKLKVGEIYNIVDDLPIKQQLYYEEICQLTNIPLPKWVPLDSVDERIRTSIHGLKALSLRMSNRYLKSTLNYKFLFESYDKGLRYLFNKFNNIE</sequence>
<protein>
    <submittedName>
        <fullName evidence="1">Epimerase</fullName>
    </submittedName>
</protein>
<dbReference type="EMBL" id="AP023367">
    <property type="protein sequence ID" value="BCJ94849.1"/>
    <property type="molecule type" value="Genomic_DNA"/>
</dbReference>
<dbReference type="InterPro" id="IPR051783">
    <property type="entry name" value="NAD(P)-dependent_oxidoreduct"/>
</dbReference>
<dbReference type="InterPro" id="IPR036291">
    <property type="entry name" value="NAD(P)-bd_dom_sf"/>
</dbReference>
<accession>A0A6S6R0K2</accession>
<proteinExistence type="predicted"/>
<dbReference type="PANTHER" id="PTHR48079">
    <property type="entry name" value="PROTEIN YEEZ"/>
    <property type="match status" value="1"/>
</dbReference>
<dbReference type="AlphaFoldDB" id="A0A6S6R0K2"/>
<evidence type="ECO:0000313" key="2">
    <source>
        <dbReference type="Proteomes" id="UP000515561"/>
    </source>
</evidence>
<dbReference type="Pfam" id="PF01370">
    <property type="entry name" value="Epimerase"/>
    <property type="match status" value="1"/>
</dbReference>